<keyword evidence="1" id="KW-0067">ATP-binding</keyword>
<dbReference type="Pfam" id="PF00271">
    <property type="entry name" value="Helicase_C"/>
    <property type="match status" value="1"/>
</dbReference>
<dbReference type="GO" id="GO:0005759">
    <property type="term" value="C:mitochondrial matrix"/>
    <property type="evidence" value="ECO:0007669"/>
    <property type="project" value="TreeGrafter"/>
</dbReference>
<dbReference type="PROSITE" id="PS51194">
    <property type="entry name" value="HELICASE_CTER"/>
    <property type="match status" value="1"/>
</dbReference>
<protein>
    <recommendedName>
        <fullName evidence="6">ATP-dependent helicase IRC3</fullName>
    </recommendedName>
</protein>
<dbReference type="SMART" id="SM00490">
    <property type="entry name" value="HELICc"/>
    <property type="match status" value="1"/>
</dbReference>
<reference evidence="4 5" key="1">
    <citation type="journal article" date="2019" name="Front. Genet.">
        <title>Whole-Genome Sequencing of the Opportunistic Yeast Pathogen Candida inconspicua Uncovers Its Hybrid Origin.</title>
        <authorList>
            <person name="Mixao V."/>
            <person name="Hansen A.P."/>
            <person name="Saus E."/>
            <person name="Boekhout T."/>
            <person name="Lass-Florl C."/>
            <person name="Gabaldon T."/>
        </authorList>
    </citation>
    <scope>NUCLEOTIDE SEQUENCE [LARGE SCALE GENOMIC DNA]</scope>
    <source>
        <strain evidence="4 5">CBS 180</strain>
    </source>
</reference>
<dbReference type="InterPro" id="IPR001650">
    <property type="entry name" value="Helicase_C-like"/>
</dbReference>
<dbReference type="InterPro" id="IPR027417">
    <property type="entry name" value="P-loop_NTPase"/>
</dbReference>
<keyword evidence="5" id="KW-1185">Reference proteome</keyword>
<dbReference type="InterPro" id="IPR006935">
    <property type="entry name" value="Helicase/UvrB_N"/>
</dbReference>
<keyword evidence="1" id="KW-0547">Nucleotide-binding</keyword>
<dbReference type="GO" id="GO:0000403">
    <property type="term" value="F:Y-form DNA binding"/>
    <property type="evidence" value="ECO:0007669"/>
    <property type="project" value="TreeGrafter"/>
</dbReference>
<feature type="domain" description="Helicase ATP-binding" evidence="2">
    <location>
        <begin position="81"/>
        <end position="265"/>
    </location>
</feature>
<evidence type="ECO:0008006" key="6">
    <source>
        <dbReference type="Google" id="ProtNLM"/>
    </source>
</evidence>
<dbReference type="SUPFAM" id="SSF52540">
    <property type="entry name" value="P-loop containing nucleoside triphosphate hydrolases"/>
    <property type="match status" value="1"/>
</dbReference>
<dbReference type="PANTHER" id="PTHR47396:SF1">
    <property type="entry name" value="ATP-DEPENDENT HELICASE IRC3-RELATED"/>
    <property type="match status" value="1"/>
</dbReference>
<evidence type="ECO:0000256" key="1">
    <source>
        <dbReference type="ARBA" id="ARBA00022806"/>
    </source>
</evidence>
<dbReference type="GO" id="GO:0070125">
    <property type="term" value="P:mitochondrial translational elongation"/>
    <property type="evidence" value="ECO:0007669"/>
    <property type="project" value="TreeGrafter"/>
</dbReference>
<dbReference type="GO" id="GO:0032042">
    <property type="term" value="P:mitochondrial DNA metabolic process"/>
    <property type="evidence" value="ECO:0007669"/>
    <property type="project" value="TreeGrafter"/>
</dbReference>
<dbReference type="PANTHER" id="PTHR47396">
    <property type="entry name" value="TYPE I RESTRICTION ENZYME ECOKI R PROTEIN"/>
    <property type="match status" value="1"/>
</dbReference>
<dbReference type="PROSITE" id="PS51192">
    <property type="entry name" value="HELICASE_ATP_BIND_1"/>
    <property type="match status" value="1"/>
</dbReference>
<organism evidence="4 5">
    <name type="scientific">Pichia inconspicua</name>
    <dbReference type="NCBI Taxonomy" id="52247"/>
    <lineage>
        <taxon>Eukaryota</taxon>
        <taxon>Fungi</taxon>
        <taxon>Dikarya</taxon>
        <taxon>Ascomycota</taxon>
        <taxon>Saccharomycotina</taxon>
        <taxon>Pichiomycetes</taxon>
        <taxon>Pichiales</taxon>
        <taxon>Pichiaceae</taxon>
        <taxon>Pichia</taxon>
    </lineage>
</organism>
<comment type="caution">
    <text evidence="4">The sequence shown here is derived from an EMBL/GenBank/DDBJ whole genome shotgun (WGS) entry which is preliminary data.</text>
</comment>
<name>A0A4T0X1N4_9ASCO</name>
<evidence type="ECO:0000259" key="2">
    <source>
        <dbReference type="PROSITE" id="PS51192"/>
    </source>
</evidence>
<dbReference type="Pfam" id="PF04851">
    <property type="entry name" value="ResIII"/>
    <property type="match status" value="1"/>
</dbReference>
<dbReference type="GO" id="GO:0036121">
    <property type="term" value="F:double-stranded DNA helicase activity"/>
    <property type="evidence" value="ECO:0007669"/>
    <property type="project" value="TreeGrafter"/>
</dbReference>
<dbReference type="SMART" id="SM00487">
    <property type="entry name" value="DEXDc"/>
    <property type="match status" value="1"/>
</dbReference>
<evidence type="ECO:0000259" key="3">
    <source>
        <dbReference type="PROSITE" id="PS51194"/>
    </source>
</evidence>
<evidence type="ECO:0000313" key="4">
    <source>
        <dbReference type="EMBL" id="TID28559.1"/>
    </source>
</evidence>
<gene>
    <name evidence="4" type="ORF">CANINC_002432</name>
</gene>
<dbReference type="STRING" id="52247.A0A4T0X1N4"/>
<proteinExistence type="predicted"/>
<dbReference type="Gene3D" id="3.40.50.300">
    <property type="entry name" value="P-loop containing nucleotide triphosphate hydrolases"/>
    <property type="match status" value="2"/>
</dbReference>
<dbReference type="GO" id="GO:0016787">
    <property type="term" value="F:hydrolase activity"/>
    <property type="evidence" value="ECO:0007669"/>
    <property type="project" value="InterPro"/>
</dbReference>
<keyword evidence="1" id="KW-0347">Helicase</keyword>
<sequence length="715" mass="81469">MLRIGRMVQWKATFRIFNGSFYKRYLLELKYKRSYVLSAVSLDNDFSKNALKFNELATVDTKDEIKLRSYQQECIDTIVETLKSKKTNKIAVSVATGGGKTVIFCKAIPHILDIERYDGDVANGILIAVHRRELASQTVNTLKRLGVVDDDRIFLEMGKSKVDVGKTFSDLRPFVIVASVPTLFRKDSRLYNYDTSRFKALIIDECHHGVSDGYKFICQSLNCLKMKSSENKERSKEPFLLGFSATMARADRVPLKQIFDEIVFNKGIASLIEENHLCDFEWNSVSLGLNLEDVELKGDDFRLDSLAKHVNTLEINTIALKTYLKLKNDHPNNFKSLLVFCVNVQHMKDLSELFRYNGINAQYVSGETKSSERDKIVRDFKDGKIQVLFNCGVFTEGTDIPNIDSIFLLRPTKSKPLLVQMVGRGLRLHDGKEKLLVTDFVDNKSLGLTITSTLKGKADILNLLTSTGGGNGPSRNDDLLPGDIEYIKFTNYKALDLLEKKPEANDAHVQLMKIMKLANKIDYTNPWVQVKYNAWAKAAGYSSYFKVESEKDGTYKATFTFTRRTFDDKYRAITNEIVKTTNTDSILKLIDEYILDHQSISDSMDEYCAKQAAMRVQKITPAQHKFIEKVLYAMVIKNKSDALDIEKLKEVTDVMFSKISRLDASQLIFAYSVSKSQSLMIWFKQNFLNSKKNRERITKNSILDEIKSNAEGGWI</sequence>
<keyword evidence="1" id="KW-0378">Hydrolase</keyword>
<dbReference type="InterPro" id="IPR050742">
    <property type="entry name" value="Helicase_Restrict-Modif_Enz"/>
</dbReference>
<accession>A0A4T0X1N4</accession>
<dbReference type="GO" id="GO:0061749">
    <property type="term" value="F:forked DNA-dependent helicase activity"/>
    <property type="evidence" value="ECO:0007669"/>
    <property type="project" value="TreeGrafter"/>
</dbReference>
<dbReference type="OrthoDB" id="16911at2759"/>
<dbReference type="AlphaFoldDB" id="A0A4T0X1N4"/>
<dbReference type="EMBL" id="SELW01000391">
    <property type="protein sequence ID" value="TID28559.1"/>
    <property type="molecule type" value="Genomic_DNA"/>
</dbReference>
<dbReference type="Proteomes" id="UP000307173">
    <property type="component" value="Unassembled WGS sequence"/>
</dbReference>
<evidence type="ECO:0000313" key="5">
    <source>
        <dbReference type="Proteomes" id="UP000307173"/>
    </source>
</evidence>
<dbReference type="InterPro" id="IPR014001">
    <property type="entry name" value="Helicase_ATP-bd"/>
</dbReference>
<dbReference type="CDD" id="cd18799">
    <property type="entry name" value="SF2_C_EcoAI-like"/>
    <property type="match status" value="1"/>
</dbReference>
<feature type="domain" description="Helicase C-terminal" evidence="3">
    <location>
        <begin position="318"/>
        <end position="469"/>
    </location>
</feature>
<dbReference type="GO" id="GO:0005524">
    <property type="term" value="F:ATP binding"/>
    <property type="evidence" value="ECO:0007669"/>
    <property type="project" value="InterPro"/>
</dbReference>